<evidence type="ECO:0000256" key="1">
    <source>
        <dbReference type="ARBA" id="ARBA00001933"/>
    </source>
</evidence>
<evidence type="ECO:0000256" key="5">
    <source>
        <dbReference type="RuleBase" id="RU004504"/>
    </source>
</evidence>
<dbReference type="AlphaFoldDB" id="A0A542XJ68"/>
<dbReference type="PANTHER" id="PTHR43586:SF8">
    <property type="entry name" value="CYSTEINE DESULFURASE 1, CHLOROPLASTIC"/>
    <property type="match status" value="1"/>
</dbReference>
<accession>A0A542XJ68</accession>
<dbReference type="SUPFAM" id="SSF53383">
    <property type="entry name" value="PLP-dependent transferases"/>
    <property type="match status" value="1"/>
</dbReference>
<dbReference type="InterPro" id="IPR015421">
    <property type="entry name" value="PyrdxlP-dep_Trfase_major"/>
</dbReference>
<dbReference type="Proteomes" id="UP000315983">
    <property type="component" value="Unassembled WGS sequence"/>
</dbReference>
<dbReference type="GO" id="GO:0031071">
    <property type="term" value="F:cysteine desulfurase activity"/>
    <property type="evidence" value="ECO:0007669"/>
    <property type="project" value="UniProtKB-EC"/>
</dbReference>
<keyword evidence="10" id="KW-1185">Reference proteome</keyword>
<dbReference type="EMBL" id="VFOL01000001">
    <property type="protein sequence ID" value="TQL35867.1"/>
    <property type="molecule type" value="Genomic_DNA"/>
</dbReference>
<comment type="cofactor">
    <cofactor evidence="1 5">
        <name>pyridoxal 5'-phosphate</name>
        <dbReference type="ChEBI" id="CHEBI:597326"/>
    </cofactor>
</comment>
<dbReference type="Gene3D" id="3.90.1150.10">
    <property type="entry name" value="Aspartate Aminotransferase, domain 1"/>
    <property type="match status" value="1"/>
</dbReference>
<name>A0A542XJ68_SALAC</name>
<dbReference type="RefSeq" id="WP_018800067.1">
    <property type="nucleotide sequence ID" value="NZ_BOQM01000006.1"/>
</dbReference>
<dbReference type="Proteomes" id="UP000677457">
    <property type="component" value="Unassembled WGS sequence"/>
</dbReference>
<organism evidence="8 9">
    <name type="scientific">Salinispora arenicola</name>
    <dbReference type="NCBI Taxonomy" id="168697"/>
    <lineage>
        <taxon>Bacteria</taxon>
        <taxon>Bacillati</taxon>
        <taxon>Actinomycetota</taxon>
        <taxon>Actinomycetes</taxon>
        <taxon>Micromonosporales</taxon>
        <taxon>Micromonosporaceae</taxon>
        <taxon>Salinispora</taxon>
    </lineage>
</organism>
<comment type="similarity">
    <text evidence="2">Belongs to the class-V pyridoxal-phosphate-dependent aminotransferase family. Csd subfamily.</text>
</comment>
<evidence type="ECO:0000313" key="8">
    <source>
        <dbReference type="EMBL" id="TQL35867.1"/>
    </source>
</evidence>
<dbReference type="PANTHER" id="PTHR43586">
    <property type="entry name" value="CYSTEINE DESULFURASE"/>
    <property type="match status" value="1"/>
</dbReference>
<keyword evidence="8" id="KW-0456">Lyase</keyword>
<evidence type="ECO:0000313" key="10">
    <source>
        <dbReference type="Proteomes" id="UP000677457"/>
    </source>
</evidence>
<evidence type="ECO:0000313" key="9">
    <source>
        <dbReference type="Proteomes" id="UP000315983"/>
    </source>
</evidence>
<dbReference type="InterPro" id="IPR000192">
    <property type="entry name" value="Aminotrans_V_dom"/>
</dbReference>
<dbReference type="InterPro" id="IPR015424">
    <property type="entry name" value="PyrdxlP-dep_Trfase"/>
</dbReference>
<evidence type="ECO:0000313" key="7">
    <source>
        <dbReference type="EMBL" id="GIM82703.1"/>
    </source>
</evidence>
<keyword evidence="3" id="KW-0663">Pyridoxal phosphate</keyword>
<reference evidence="7 10" key="2">
    <citation type="submission" date="2021-03" db="EMBL/GenBank/DDBJ databases">
        <title>Whole genome shotgun sequence of Salinispora arenicola NBRC 105043.</title>
        <authorList>
            <person name="Komaki H."/>
            <person name="Tamura T."/>
        </authorList>
    </citation>
    <scope>NUCLEOTIDE SEQUENCE [LARGE SCALE GENOMIC DNA]</scope>
    <source>
        <strain evidence="7 10">NBRC 105043</strain>
    </source>
</reference>
<dbReference type="GeneID" id="93770263"/>
<dbReference type="PROSITE" id="PS00595">
    <property type="entry name" value="AA_TRANSFER_CLASS_5"/>
    <property type="match status" value="1"/>
</dbReference>
<comment type="caution">
    <text evidence="8">The sequence shown here is derived from an EMBL/GenBank/DDBJ whole genome shotgun (WGS) entry which is preliminary data.</text>
</comment>
<evidence type="ECO:0000256" key="4">
    <source>
        <dbReference type="ARBA" id="ARBA00050776"/>
    </source>
</evidence>
<evidence type="ECO:0000256" key="2">
    <source>
        <dbReference type="ARBA" id="ARBA00010447"/>
    </source>
</evidence>
<protein>
    <submittedName>
        <fullName evidence="7 8">Cysteine desulfurase</fullName>
    </submittedName>
</protein>
<dbReference type="InterPro" id="IPR020578">
    <property type="entry name" value="Aminotrans_V_PyrdxlP_BS"/>
</dbReference>
<dbReference type="Gene3D" id="3.40.640.10">
    <property type="entry name" value="Type I PLP-dependent aspartate aminotransferase-like (Major domain)"/>
    <property type="match status" value="1"/>
</dbReference>
<dbReference type="GO" id="GO:0016829">
    <property type="term" value="F:lyase activity"/>
    <property type="evidence" value="ECO:0007669"/>
    <property type="project" value="UniProtKB-KW"/>
</dbReference>
<gene>
    <name evidence="8" type="ORF">FB564_0936</name>
    <name evidence="7" type="ORF">Sar04_08550</name>
</gene>
<dbReference type="InterPro" id="IPR015422">
    <property type="entry name" value="PyrdxlP-dep_Trfase_small"/>
</dbReference>
<proteinExistence type="inferred from homology"/>
<comment type="catalytic activity">
    <reaction evidence="4">
        <text>(sulfur carrier)-H + L-cysteine = (sulfur carrier)-SH + L-alanine</text>
        <dbReference type="Rhea" id="RHEA:43892"/>
        <dbReference type="Rhea" id="RHEA-COMP:14737"/>
        <dbReference type="Rhea" id="RHEA-COMP:14739"/>
        <dbReference type="ChEBI" id="CHEBI:29917"/>
        <dbReference type="ChEBI" id="CHEBI:35235"/>
        <dbReference type="ChEBI" id="CHEBI:57972"/>
        <dbReference type="ChEBI" id="CHEBI:64428"/>
        <dbReference type="EC" id="2.8.1.7"/>
    </reaction>
</comment>
<dbReference type="EMBL" id="BOQM01000006">
    <property type="protein sequence ID" value="GIM82703.1"/>
    <property type="molecule type" value="Genomic_DNA"/>
</dbReference>
<reference evidence="8 9" key="1">
    <citation type="submission" date="2019-06" db="EMBL/GenBank/DDBJ databases">
        <title>Sequencing the genomes of 1000 actinobacteria strains.</title>
        <authorList>
            <person name="Klenk H.-P."/>
        </authorList>
    </citation>
    <scope>NUCLEOTIDE SEQUENCE [LARGE SCALE GENOMIC DNA]</scope>
    <source>
        <strain evidence="8 9">DSM 44819</strain>
    </source>
</reference>
<evidence type="ECO:0000256" key="3">
    <source>
        <dbReference type="ARBA" id="ARBA00022898"/>
    </source>
</evidence>
<dbReference type="Pfam" id="PF00266">
    <property type="entry name" value="Aminotran_5"/>
    <property type="match status" value="1"/>
</dbReference>
<feature type="domain" description="Aminotransferase class V" evidence="6">
    <location>
        <begin position="24"/>
        <end position="406"/>
    </location>
</feature>
<sequence length="414" mass="43439">MTCALAPAPTVTGPLDVLGVPGQINLDYAASAPCAQVAADAVTELLPWYASVHRGAGALSQRCTLAYERARQSVGDFLGARPDDHVVFTRNTTDALNLLARALPTGTTVVTFGGEHHANLLPWPRGPVRLPVPDHPAGAVRALDAALGELRRGCDREPPVLVAVTGASNVTGERWPLAELARVARRHRARIAVDAAQLAPHAPVDIRTLDVDYLAVSGHKLYAPFGAGVLVGRADWLDAAPPYLAGGGATGHVGVATHDVRWVTGPARHEAGTPNLLGAVALAAVCDALADADRAALHHTEQQLLSRLRDGLAELPHAVELHAFGPDAPRVGIVSFVLAGRDSAEVAARLARQHRIGVRDGLFCAHPLARRLLTEASARSGRQDLPATALRASIGLGSTREHVDRLLAALTTLD</sequence>
<evidence type="ECO:0000259" key="6">
    <source>
        <dbReference type="Pfam" id="PF00266"/>
    </source>
</evidence>